<sequence length="100" mass="11450">MATINRDDLLKLGFEDSEGPVSSDNFDYIVIRYYIHKDKPWIGIEEHYPKKYGNQVDPSHVTSAVINYGTKKGKIVYNKDEVNAFLSSQGNIPFKKNPKL</sequence>
<dbReference type="Proteomes" id="UP001589774">
    <property type="component" value="Unassembled WGS sequence"/>
</dbReference>
<accession>A0ABV6HL55</accession>
<comment type="caution">
    <text evidence="1">The sequence shown here is derived from an EMBL/GenBank/DDBJ whole genome shotgun (WGS) entry which is preliminary data.</text>
</comment>
<dbReference type="EMBL" id="JBHLWO010000002">
    <property type="protein sequence ID" value="MFC0319421.1"/>
    <property type="molecule type" value="Genomic_DNA"/>
</dbReference>
<reference evidence="1 2" key="1">
    <citation type="submission" date="2024-09" db="EMBL/GenBank/DDBJ databases">
        <authorList>
            <person name="Sun Q."/>
            <person name="Mori K."/>
        </authorList>
    </citation>
    <scope>NUCLEOTIDE SEQUENCE [LARGE SCALE GENOMIC DNA]</scope>
    <source>
        <strain evidence="1 2">CCM 7765</strain>
    </source>
</reference>
<proteinExistence type="predicted"/>
<dbReference type="RefSeq" id="WP_013666972.1">
    <property type="nucleotide sequence ID" value="NZ_JBHLWO010000002.1"/>
</dbReference>
<evidence type="ECO:0000313" key="2">
    <source>
        <dbReference type="Proteomes" id="UP001589774"/>
    </source>
</evidence>
<protein>
    <submittedName>
        <fullName evidence="1">Uncharacterized protein</fullName>
    </submittedName>
</protein>
<gene>
    <name evidence="1" type="ORF">ACFFI0_13965</name>
</gene>
<organism evidence="1 2">
    <name type="scientific">Olivibacter oleidegradans</name>
    <dbReference type="NCBI Taxonomy" id="760123"/>
    <lineage>
        <taxon>Bacteria</taxon>
        <taxon>Pseudomonadati</taxon>
        <taxon>Bacteroidota</taxon>
        <taxon>Sphingobacteriia</taxon>
        <taxon>Sphingobacteriales</taxon>
        <taxon>Sphingobacteriaceae</taxon>
        <taxon>Olivibacter</taxon>
    </lineage>
</organism>
<name>A0ABV6HL55_9SPHI</name>
<keyword evidence="2" id="KW-1185">Reference proteome</keyword>
<evidence type="ECO:0000313" key="1">
    <source>
        <dbReference type="EMBL" id="MFC0319421.1"/>
    </source>
</evidence>